<sequence length="204" mass="23286">MSSNERRGGAGEPPKEALEAKKYDREAWEKMRQSDYSPFLTFQEAQKMGVPEAEIRAFVMRIAEVRAGEGDPEFVERFLNSTGFGAAEERRELLARAGEKKKELEALEKKAWEKREAPGEVVELDASASFAELAEKLAADEELQDIFQAELQKRFPDCADEVERFLGPDGAGKNVLEFFDFMGVDPEDIEIFLPIRFRRREDDK</sequence>
<organism evidence="3 4">
    <name type="scientific">Candidatus Uhrbacteria bacterium RIFCSPHIGHO2_02_FULL_60_10</name>
    <dbReference type="NCBI Taxonomy" id="1802392"/>
    <lineage>
        <taxon>Bacteria</taxon>
        <taxon>Candidatus Uhriibacteriota</taxon>
    </lineage>
</organism>
<evidence type="ECO:0000256" key="2">
    <source>
        <dbReference type="SAM" id="MobiDB-lite"/>
    </source>
</evidence>
<gene>
    <name evidence="3" type="ORF">A3C96_02660</name>
</gene>
<reference evidence="3 4" key="1">
    <citation type="journal article" date="2016" name="Nat. Commun.">
        <title>Thousands of microbial genomes shed light on interconnected biogeochemical processes in an aquifer system.</title>
        <authorList>
            <person name="Anantharaman K."/>
            <person name="Brown C.T."/>
            <person name="Hug L.A."/>
            <person name="Sharon I."/>
            <person name="Castelle C.J."/>
            <person name="Probst A.J."/>
            <person name="Thomas B.C."/>
            <person name="Singh A."/>
            <person name="Wilkins M.J."/>
            <person name="Karaoz U."/>
            <person name="Brodie E.L."/>
            <person name="Williams K.H."/>
            <person name="Hubbard S.S."/>
            <person name="Banfield J.F."/>
        </authorList>
    </citation>
    <scope>NUCLEOTIDE SEQUENCE [LARGE SCALE GENOMIC DNA]</scope>
</reference>
<proteinExistence type="predicted"/>
<keyword evidence="1" id="KW-0175">Coiled coil</keyword>
<feature type="coiled-coil region" evidence="1">
    <location>
        <begin position="87"/>
        <end position="117"/>
    </location>
</feature>
<dbReference type="Proteomes" id="UP000177088">
    <property type="component" value="Unassembled WGS sequence"/>
</dbReference>
<evidence type="ECO:0000313" key="4">
    <source>
        <dbReference type="Proteomes" id="UP000177088"/>
    </source>
</evidence>
<name>A0A1F7U3N3_9BACT</name>
<feature type="region of interest" description="Disordered" evidence="2">
    <location>
        <begin position="1"/>
        <end position="21"/>
    </location>
</feature>
<comment type="caution">
    <text evidence="3">The sequence shown here is derived from an EMBL/GenBank/DDBJ whole genome shotgun (WGS) entry which is preliminary data.</text>
</comment>
<evidence type="ECO:0000313" key="3">
    <source>
        <dbReference type="EMBL" id="OGL72873.1"/>
    </source>
</evidence>
<dbReference type="AlphaFoldDB" id="A0A1F7U3N3"/>
<evidence type="ECO:0000256" key="1">
    <source>
        <dbReference type="SAM" id="Coils"/>
    </source>
</evidence>
<protein>
    <submittedName>
        <fullName evidence="3">Uncharacterized protein</fullName>
    </submittedName>
</protein>
<accession>A0A1F7U3N3</accession>
<dbReference type="EMBL" id="MGEA01000080">
    <property type="protein sequence ID" value="OGL72873.1"/>
    <property type="molecule type" value="Genomic_DNA"/>
</dbReference>